<organism evidence="2 3">
    <name type="scientific">Floridaenema flaviceps BLCC-F50</name>
    <dbReference type="NCBI Taxonomy" id="3153642"/>
    <lineage>
        <taxon>Bacteria</taxon>
        <taxon>Bacillati</taxon>
        <taxon>Cyanobacteriota</taxon>
        <taxon>Cyanophyceae</taxon>
        <taxon>Oscillatoriophycideae</taxon>
        <taxon>Aerosakkonematales</taxon>
        <taxon>Aerosakkonemataceae</taxon>
        <taxon>Floridanema</taxon>
        <taxon>Floridanema flaviceps</taxon>
    </lineage>
</organism>
<dbReference type="Gene3D" id="3.40.630.30">
    <property type="match status" value="1"/>
</dbReference>
<dbReference type="PROSITE" id="PS51186">
    <property type="entry name" value="GNAT"/>
    <property type="match status" value="1"/>
</dbReference>
<evidence type="ECO:0000259" key="1">
    <source>
        <dbReference type="PROSITE" id="PS51186"/>
    </source>
</evidence>
<dbReference type="Pfam" id="PF13302">
    <property type="entry name" value="Acetyltransf_3"/>
    <property type="match status" value="1"/>
</dbReference>
<evidence type="ECO:0000313" key="3">
    <source>
        <dbReference type="Proteomes" id="UP001576784"/>
    </source>
</evidence>
<sequence>METNPINQEFTGVIATLPLHQYQPNTWETERLFLRPFIAKDFADLYRVYSNPEVMRFIGKGARTESETLAELISFIAHWQQHNFGNFAIIHKASRKLIGRTGLYRNDRCPHAQFGYVLDKDFWGQGLGTEAAKASLDYGFKVLQIDRIVAFAMVENLASRKILSEKLGMHCLTDEFIYGGIKYAYYSIGREEYLTSETWSDVVYKAS</sequence>
<feature type="domain" description="N-acetyltransferase" evidence="1">
    <location>
        <begin position="32"/>
        <end position="192"/>
    </location>
</feature>
<evidence type="ECO:0000313" key="2">
    <source>
        <dbReference type="EMBL" id="MFB2891624.1"/>
    </source>
</evidence>
<reference evidence="2 3" key="1">
    <citation type="submission" date="2024-09" db="EMBL/GenBank/DDBJ databases">
        <title>Floridaenema gen nov. (Aerosakkonemataceae, Aerosakkonematales ord. nov., Cyanobacteria) from benthic tropical and subtropical fresh waters, with the description of four new species.</title>
        <authorList>
            <person name="Moretto J.A."/>
            <person name="Berthold D.E."/>
            <person name="Lefler F.W."/>
            <person name="Huang I.-S."/>
            <person name="Laughinghouse H. IV."/>
        </authorList>
    </citation>
    <scope>NUCLEOTIDE SEQUENCE [LARGE SCALE GENOMIC DNA]</scope>
    <source>
        <strain evidence="2 3">BLCC-F50</strain>
    </source>
</reference>
<keyword evidence="3" id="KW-1185">Reference proteome</keyword>
<dbReference type="GO" id="GO:0016746">
    <property type="term" value="F:acyltransferase activity"/>
    <property type="evidence" value="ECO:0007669"/>
    <property type="project" value="UniProtKB-KW"/>
</dbReference>
<dbReference type="RefSeq" id="WP_413261301.1">
    <property type="nucleotide sequence ID" value="NZ_JBHFNR010000015.1"/>
</dbReference>
<dbReference type="Proteomes" id="UP001576784">
    <property type="component" value="Unassembled WGS sequence"/>
</dbReference>
<accession>A0ABV4XIT2</accession>
<name>A0ABV4XIT2_9CYAN</name>
<keyword evidence="2" id="KW-0012">Acyltransferase</keyword>
<dbReference type="PANTHER" id="PTHR43792:SF1">
    <property type="entry name" value="N-ACETYLTRANSFERASE DOMAIN-CONTAINING PROTEIN"/>
    <property type="match status" value="1"/>
</dbReference>
<dbReference type="InterPro" id="IPR000182">
    <property type="entry name" value="GNAT_dom"/>
</dbReference>
<dbReference type="EC" id="2.3.-.-" evidence="2"/>
<dbReference type="SUPFAM" id="SSF55729">
    <property type="entry name" value="Acyl-CoA N-acyltransferases (Nat)"/>
    <property type="match status" value="1"/>
</dbReference>
<dbReference type="InterPro" id="IPR051531">
    <property type="entry name" value="N-acetyltransferase"/>
</dbReference>
<protein>
    <submittedName>
        <fullName evidence="2">GNAT family N-acetyltransferase</fullName>
        <ecNumber evidence="2">2.3.-.-</ecNumber>
    </submittedName>
</protein>
<dbReference type="EMBL" id="JBHFNR010000015">
    <property type="protein sequence ID" value="MFB2891624.1"/>
    <property type="molecule type" value="Genomic_DNA"/>
</dbReference>
<gene>
    <name evidence="2" type="ORF">ACE1CI_01645</name>
</gene>
<dbReference type="PANTHER" id="PTHR43792">
    <property type="entry name" value="GNAT FAMILY, PUTATIVE (AFU_ORTHOLOGUE AFUA_3G00765)-RELATED-RELATED"/>
    <property type="match status" value="1"/>
</dbReference>
<dbReference type="InterPro" id="IPR016181">
    <property type="entry name" value="Acyl_CoA_acyltransferase"/>
</dbReference>
<comment type="caution">
    <text evidence="2">The sequence shown here is derived from an EMBL/GenBank/DDBJ whole genome shotgun (WGS) entry which is preliminary data.</text>
</comment>
<proteinExistence type="predicted"/>
<keyword evidence="2" id="KW-0808">Transferase</keyword>